<accession>A0A117LH09</accession>
<organism evidence="2 3">
    <name type="scientific">Anaerolinea thermophila</name>
    <dbReference type="NCBI Taxonomy" id="167964"/>
    <lineage>
        <taxon>Bacteria</taxon>
        <taxon>Bacillati</taxon>
        <taxon>Chloroflexota</taxon>
        <taxon>Anaerolineae</taxon>
        <taxon>Anaerolineales</taxon>
        <taxon>Anaerolineaceae</taxon>
        <taxon>Anaerolinea</taxon>
    </lineage>
</organism>
<dbReference type="Proteomes" id="UP000064249">
    <property type="component" value="Unassembled WGS sequence"/>
</dbReference>
<gene>
    <name evidence="2" type="ORF">XD73_0460</name>
</gene>
<dbReference type="InterPro" id="IPR018768">
    <property type="entry name" value="DUF2344"/>
</dbReference>
<dbReference type="AlphaFoldDB" id="A0A117LH09"/>
<name>A0A117LH09_9CHLR</name>
<dbReference type="Pfam" id="PF10105">
    <property type="entry name" value="DUF2344"/>
    <property type="match status" value="1"/>
</dbReference>
<comment type="caution">
    <text evidence="2">The sequence shown here is derived from an EMBL/GenBank/DDBJ whole genome shotgun (WGS) entry which is preliminary data.</text>
</comment>
<evidence type="ECO:0000259" key="1">
    <source>
        <dbReference type="Pfam" id="PF10105"/>
    </source>
</evidence>
<dbReference type="EMBL" id="LGFU01000013">
    <property type="protein sequence ID" value="KUK46677.1"/>
    <property type="molecule type" value="Genomic_DNA"/>
</dbReference>
<sequence length="216" mass="25128">METIEKRLRIYYSKFGFIRFTSNLDVQRIWERTLRRAGIKIAYSHGFHPQAKIQQASPLPLGFESSAEIVDIWISADSDTKITEEDLNHYLPEGLSISYLEFIDPGNSSLQPLLFSSDYEIHFFDKKSLEELECIRQQVINSSTIIFTKHNGKQYDLKPLILNMEIHSHPQNGDYLSMKLSSQINSTGRPDHVLMYFQIDPAQTRIIRTQIDFIKQ</sequence>
<dbReference type="NCBIfam" id="TIGR03936">
    <property type="entry name" value="sam_1_link_chp"/>
    <property type="match status" value="1"/>
</dbReference>
<evidence type="ECO:0000313" key="3">
    <source>
        <dbReference type="Proteomes" id="UP000064249"/>
    </source>
</evidence>
<protein>
    <recommendedName>
        <fullName evidence="1">DUF2344 domain-containing protein</fullName>
    </recommendedName>
</protein>
<proteinExistence type="predicted"/>
<reference evidence="2 3" key="1">
    <citation type="journal article" date="2015" name="MBio">
        <title>Genome-Resolved Metagenomic Analysis Reveals Roles for Candidate Phyla and Other Microbial Community Members in Biogeochemical Transformations in Oil Reservoirs.</title>
        <authorList>
            <person name="Hu P."/>
            <person name="Tom L."/>
            <person name="Singh A."/>
            <person name="Thomas B.C."/>
            <person name="Baker B.J."/>
            <person name="Piceno Y.M."/>
            <person name="Andersen G.L."/>
            <person name="Banfield J.F."/>
        </authorList>
    </citation>
    <scope>NUCLEOTIDE SEQUENCE [LARGE SCALE GENOMIC DNA]</scope>
    <source>
        <strain evidence="2">46_16</strain>
    </source>
</reference>
<feature type="domain" description="DUF2344" evidence="1">
    <location>
        <begin position="7"/>
        <end position="181"/>
    </location>
</feature>
<evidence type="ECO:0000313" key="2">
    <source>
        <dbReference type="EMBL" id="KUK46677.1"/>
    </source>
</evidence>